<dbReference type="SUPFAM" id="SSF53448">
    <property type="entry name" value="Nucleotide-diphospho-sugar transferases"/>
    <property type="match status" value="1"/>
</dbReference>
<dbReference type="Pfam" id="PF09837">
    <property type="entry name" value="DUF2064"/>
    <property type="match status" value="1"/>
</dbReference>
<dbReference type="EMBL" id="DSPX01000054">
    <property type="protein sequence ID" value="HGG00157.1"/>
    <property type="molecule type" value="Genomic_DNA"/>
</dbReference>
<dbReference type="NCBIfam" id="TIGR04282">
    <property type="entry name" value="glyco_like_cofC"/>
    <property type="match status" value="1"/>
</dbReference>
<gene>
    <name evidence="1" type="ORF">ENR15_05720</name>
</gene>
<reference evidence="1" key="1">
    <citation type="journal article" date="2020" name="mSystems">
        <title>Genome- and Community-Level Interaction Insights into Carbon Utilization and Element Cycling Functions of Hydrothermarchaeota in Hydrothermal Sediment.</title>
        <authorList>
            <person name="Zhou Z."/>
            <person name="Liu Y."/>
            <person name="Xu W."/>
            <person name="Pan J."/>
            <person name="Luo Z.H."/>
            <person name="Li M."/>
        </authorList>
    </citation>
    <scope>NUCLEOTIDE SEQUENCE [LARGE SCALE GENOMIC DNA]</scope>
    <source>
        <strain evidence="1">SpSt-374</strain>
    </source>
</reference>
<dbReference type="Gene3D" id="3.90.550.10">
    <property type="entry name" value="Spore Coat Polysaccharide Biosynthesis Protein SpsA, Chain A"/>
    <property type="match status" value="1"/>
</dbReference>
<keyword evidence="1" id="KW-0808">Transferase</keyword>
<comment type="caution">
    <text evidence="1">The sequence shown here is derived from an EMBL/GenBank/DDBJ whole genome shotgun (WGS) entry which is preliminary data.</text>
</comment>
<dbReference type="AlphaFoldDB" id="A0A7C3VIG8"/>
<dbReference type="PANTHER" id="PTHR36529">
    <property type="entry name" value="SLL1095 PROTEIN"/>
    <property type="match status" value="1"/>
</dbReference>
<proteinExistence type="predicted"/>
<dbReference type="GO" id="GO:0016740">
    <property type="term" value="F:transferase activity"/>
    <property type="evidence" value="ECO:0007669"/>
    <property type="project" value="UniProtKB-KW"/>
</dbReference>
<evidence type="ECO:0000313" key="1">
    <source>
        <dbReference type="EMBL" id="HGG00157.1"/>
    </source>
</evidence>
<organism evidence="1">
    <name type="scientific">Planktothricoides sp. SpSt-374</name>
    <dbReference type="NCBI Taxonomy" id="2282167"/>
    <lineage>
        <taxon>Bacteria</taxon>
        <taxon>Bacillati</taxon>
        <taxon>Cyanobacteriota</taxon>
        <taxon>Cyanophyceae</taxon>
        <taxon>Oscillatoriophycideae</taxon>
        <taxon>Oscillatoriales</taxon>
        <taxon>Oscillatoriaceae</taxon>
        <taxon>Planktothricoides</taxon>
    </lineage>
</organism>
<dbReference type="InterPro" id="IPR018641">
    <property type="entry name" value="Trfase_1_rSAM/seldom-assoc"/>
</dbReference>
<dbReference type="InterPro" id="IPR029044">
    <property type="entry name" value="Nucleotide-diphossugar_trans"/>
</dbReference>
<dbReference type="PANTHER" id="PTHR36529:SF1">
    <property type="entry name" value="GLYCOSYLTRANSFERASE"/>
    <property type="match status" value="1"/>
</dbReference>
<protein>
    <submittedName>
        <fullName evidence="1">Glycosyltransferase</fullName>
    </submittedName>
</protein>
<name>A0A7C3VIG8_9CYAN</name>
<accession>A0A7C3VIG8</accession>
<sequence>MELLIIFTRYPEPGKAKTRLIPALGAEGAARLHRRLTERMLQRVLAAGSELSWSVSLEVWFAGGNEELMRQWLGEDVVYRSQGEGDLGERMARAFAAAFGEGMERVAIAGTDCPDLGPDLIAELFQRLRVGGNDRSPLLVLGPALDGGYYTIGLRRFLPELFTGISWSTSKVLQQTIDKANFFGYDWQLLPELGDIDRPEDLWRLTVSPLREEIGFVEPNFCEQVSNWGIHQLDFDSSADSE</sequence>